<dbReference type="PROSITE" id="PS50928">
    <property type="entry name" value="ABC_TM1"/>
    <property type="match status" value="1"/>
</dbReference>
<comment type="subcellular location">
    <subcellularLocation>
        <location evidence="1 7">Cell membrane</location>
        <topology evidence="1 7">Multi-pass membrane protein</topology>
    </subcellularLocation>
</comment>
<feature type="domain" description="ABC transmembrane type-1" evidence="8">
    <location>
        <begin position="176"/>
        <end position="360"/>
    </location>
</feature>
<dbReference type="GO" id="GO:0042918">
    <property type="term" value="P:alkanesulfonate transmembrane transport"/>
    <property type="evidence" value="ECO:0007669"/>
    <property type="project" value="UniProtKB-ARBA"/>
</dbReference>
<name>A0A3A6PNU9_9BACL</name>
<evidence type="ECO:0000313" key="10">
    <source>
        <dbReference type="Proteomes" id="UP000267798"/>
    </source>
</evidence>
<dbReference type="PANTHER" id="PTHR30151">
    <property type="entry name" value="ALKANE SULFONATE ABC TRANSPORTER-RELATED, MEMBRANE SUBUNIT"/>
    <property type="match status" value="1"/>
</dbReference>
<dbReference type="AlphaFoldDB" id="A0A3A6PNU9"/>
<feature type="transmembrane region" description="Helical" evidence="7">
    <location>
        <begin position="214"/>
        <end position="236"/>
    </location>
</feature>
<dbReference type="Gene3D" id="1.10.3720.10">
    <property type="entry name" value="MetI-like"/>
    <property type="match status" value="1"/>
</dbReference>
<evidence type="ECO:0000256" key="1">
    <source>
        <dbReference type="ARBA" id="ARBA00004651"/>
    </source>
</evidence>
<keyword evidence="5 7" id="KW-1133">Transmembrane helix</keyword>
<keyword evidence="2 7" id="KW-0813">Transport</keyword>
<comment type="caution">
    <text evidence="9">The sequence shown here is derived from an EMBL/GenBank/DDBJ whole genome shotgun (WGS) entry which is preliminary data.</text>
</comment>
<gene>
    <name evidence="9" type="ORF">D3P09_10785</name>
</gene>
<feature type="transmembrane region" description="Helical" evidence="7">
    <location>
        <begin position="242"/>
        <end position="261"/>
    </location>
</feature>
<sequence>MSLSPRLTSRRARSCKPSCLACGSNSAKPACSSPIAFKRPSTSPTGSLSCSRILPASRSIFASICQDCAIAMTRGCFSSSPALVMLCEKESARMENTYPSLPHKGVRPSLRKRLLPIGRRAWTRLLIKLSGLAVLLLAWGLITGLGYVAPSQLPSPIATLQTMSHMLGDGSLVVHALSSLKRVFLGFAVAFAIALPLGLMLGSSRLLRDAINPIVELLRPIPPLAFISLAILWLGIDEWSKISIIIYGAFFPLLLNITGGISQVDPVHIRAAQSLGAGKLHIFWHVTLRAAIPNMMIGIRSGMGMAFICLVGSELIAANEGLGFLIQEGRYMFKTDQVLVGMITIGIIGYFINLLLTTLEKLLLRWK</sequence>
<evidence type="ECO:0000256" key="3">
    <source>
        <dbReference type="ARBA" id="ARBA00022475"/>
    </source>
</evidence>
<evidence type="ECO:0000256" key="2">
    <source>
        <dbReference type="ARBA" id="ARBA00022448"/>
    </source>
</evidence>
<protein>
    <submittedName>
        <fullName evidence="9">ABC transporter permease</fullName>
    </submittedName>
</protein>
<keyword evidence="10" id="KW-1185">Reference proteome</keyword>
<feature type="transmembrane region" description="Helical" evidence="7">
    <location>
        <begin position="338"/>
        <end position="359"/>
    </location>
</feature>
<dbReference type="Proteomes" id="UP000267798">
    <property type="component" value="Unassembled WGS sequence"/>
</dbReference>
<feature type="transmembrane region" description="Helical" evidence="7">
    <location>
        <begin position="305"/>
        <end position="326"/>
    </location>
</feature>
<dbReference type="Pfam" id="PF00528">
    <property type="entry name" value="BPD_transp_1"/>
    <property type="match status" value="1"/>
</dbReference>
<feature type="transmembrane region" description="Helical" evidence="7">
    <location>
        <begin position="183"/>
        <end position="202"/>
    </location>
</feature>
<dbReference type="PANTHER" id="PTHR30151:SF0">
    <property type="entry name" value="ABC TRANSPORTER PERMEASE PROTEIN MJ0413-RELATED"/>
    <property type="match status" value="1"/>
</dbReference>
<accession>A0A3A6PNU9</accession>
<evidence type="ECO:0000256" key="6">
    <source>
        <dbReference type="ARBA" id="ARBA00023136"/>
    </source>
</evidence>
<comment type="similarity">
    <text evidence="7">Belongs to the binding-protein-dependent transport system permease family.</text>
</comment>
<reference evidence="9 10" key="1">
    <citation type="submission" date="2018-09" db="EMBL/GenBank/DDBJ databases">
        <title>Paenibacillus aracenensis nov. sp. isolated from a cave in southern Spain.</title>
        <authorList>
            <person name="Jurado V."/>
            <person name="Gutierrez-Patricio S."/>
            <person name="Gonzalez-Pimentel J.L."/>
            <person name="Miller A.Z."/>
            <person name="Laiz L."/>
            <person name="Saiz-Jimenez C."/>
        </authorList>
    </citation>
    <scope>NUCLEOTIDE SEQUENCE [LARGE SCALE GENOMIC DNA]</scope>
    <source>
        <strain evidence="9 10">JCM 19203</strain>
    </source>
</reference>
<dbReference type="OrthoDB" id="9804353at2"/>
<organism evidence="9 10">
    <name type="scientific">Paenibacillus pinisoli</name>
    <dbReference type="NCBI Taxonomy" id="1276110"/>
    <lineage>
        <taxon>Bacteria</taxon>
        <taxon>Bacillati</taxon>
        <taxon>Bacillota</taxon>
        <taxon>Bacilli</taxon>
        <taxon>Bacillales</taxon>
        <taxon>Paenibacillaceae</taxon>
        <taxon>Paenibacillus</taxon>
    </lineage>
</organism>
<dbReference type="InterPro" id="IPR035906">
    <property type="entry name" value="MetI-like_sf"/>
</dbReference>
<evidence type="ECO:0000256" key="7">
    <source>
        <dbReference type="RuleBase" id="RU363032"/>
    </source>
</evidence>
<dbReference type="FunFam" id="1.10.3720.10:FF:000003">
    <property type="entry name" value="Aliphatic sulfonate ABC transporter permease"/>
    <property type="match status" value="1"/>
</dbReference>
<evidence type="ECO:0000313" key="9">
    <source>
        <dbReference type="EMBL" id="RJX39869.1"/>
    </source>
</evidence>
<evidence type="ECO:0000259" key="8">
    <source>
        <dbReference type="PROSITE" id="PS50928"/>
    </source>
</evidence>
<dbReference type="SUPFAM" id="SSF161098">
    <property type="entry name" value="MetI-like"/>
    <property type="match status" value="1"/>
</dbReference>
<dbReference type="InterPro" id="IPR000515">
    <property type="entry name" value="MetI-like"/>
</dbReference>
<evidence type="ECO:0000256" key="5">
    <source>
        <dbReference type="ARBA" id="ARBA00022989"/>
    </source>
</evidence>
<proteinExistence type="inferred from homology"/>
<keyword evidence="4 7" id="KW-0812">Transmembrane</keyword>
<dbReference type="CDD" id="cd06261">
    <property type="entry name" value="TM_PBP2"/>
    <property type="match status" value="1"/>
</dbReference>
<evidence type="ECO:0000256" key="4">
    <source>
        <dbReference type="ARBA" id="ARBA00022692"/>
    </source>
</evidence>
<dbReference type="GO" id="GO:0005886">
    <property type="term" value="C:plasma membrane"/>
    <property type="evidence" value="ECO:0007669"/>
    <property type="project" value="UniProtKB-SubCell"/>
</dbReference>
<dbReference type="EMBL" id="QXQB01000002">
    <property type="protein sequence ID" value="RJX39869.1"/>
    <property type="molecule type" value="Genomic_DNA"/>
</dbReference>
<keyword evidence="3" id="KW-1003">Cell membrane</keyword>
<feature type="transmembrane region" description="Helical" evidence="7">
    <location>
        <begin position="125"/>
        <end position="149"/>
    </location>
</feature>
<keyword evidence="6 7" id="KW-0472">Membrane</keyword>